<dbReference type="EMBL" id="NIDE01000020">
    <property type="protein sequence ID" value="OWK34243.1"/>
    <property type="molecule type" value="Genomic_DNA"/>
</dbReference>
<evidence type="ECO:0000313" key="2">
    <source>
        <dbReference type="Proteomes" id="UP000214646"/>
    </source>
</evidence>
<sequence length="43" mass="4957">MPRILRLPPCTNNYAHHYTTGYVVFVQVRINLQRGVDTPDNAD</sequence>
<dbReference type="Proteomes" id="UP000214646">
    <property type="component" value="Unassembled WGS sequence"/>
</dbReference>
<organism evidence="1 2">
    <name type="scientific">Fimbriiglobus ruber</name>
    <dbReference type="NCBI Taxonomy" id="1908690"/>
    <lineage>
        <taxon>Bacteria</taxon>
        <taxon>Pseudomonadati</taxon>
        <taxon>Planctomycetota</taxon>
        <taxon>Planctomycetia</taxon>
        <taxon>Gemmatales</taxon>
        <taxon>Gemmataceae</taxon>
        <taxon>Fimbriiglobus</taxon>
    </lineage>
</organism>
<keyword evidence="2" id="KW-1185">Reference proteome</keyword>
<gene>
    <name evidence="1" type="ORF">FRUB_10214</name>
</gene>
<proteinExistence type="predicted"/>
<reference evidence="2" key="1">
    <citation type="submission" date="2017-06" db="EMBL/GenBank/DDBJ databases">
        <title>Genome analysis of Fimbriiglobus ruber SP5, the first member of the order Planctomycetales with confirmed chitinolytic capability.</title>
        <authorList>
            <person name="Ravin N.V."/>
            <person name="Rakitin A.L."/>
            <person name="Ivanova A.A."/>
            <person name="Beletsky A.V."/>
            <person name="Kulichevskaya I.S."/>
            <person name="Mardanov A.V."/>
            <person name="Dedysh S.N."/>
        </authorList>
    </citation>
    <scope>NUCLEOTIDE SEQUENCE [LARGE SCALE GENOMIC DNA]</scope>
    <source>
        <strain evidence="2">SP5</strain>
    </source>
</reference>
<comment type="caution">
    <text evidence="1">The sequence shown here is derived from an EMBL/GenBank/DDBJ whole genome shotgun (WGS) entry which is preliminary data.</text>
</comment>
<accession>A0A225CZY1</accession>
<name>A0A225CZY1_9BACT</name>
<protein>
    <submittedName>
        <fullName evidence="1">Uncharacterized protein</fullName>
    </submittedName>
</protein>
<dbReference type="AlphaFoldDB" id="A0A225CZY1"/>
<evidence type="ECO:0000313" key="1">
    <source>
        <dbReference type="EMBL" id="OWK34243.1"/>
    </source>
</evidence>